<dbReference type="AlphaFoldDB" id="A0A317WCA4"/>
<protein>
    <submittedName>
        <fullName evidence="1">Uncharacterized protein</fullName>
    </submittedName>
</protein>
<sequence length="152" mass="16591">MGTMTKKGVGSSLAQWSHFSRGRFGFLLRLALSRAGHRGLGPKAQAKHGVTWMTSSLGASPWGTNLFRPLSTVPCPCRAPRVGGPSTITNPDIHVTIFTDVTGQDRHWGAYDMLKLGSLYPAGTPTVQASAYDYPERRLRRGGDSGRTYWIE</sequence>
<proteinExistence type="predicted"/>
<dbReference type="RefSeq" id="XP_025466327.1">
    <property type="nucleotide sequence ID" value="XM_025605539.1"/>
</dbReference>
<keyword evidence="2" id="KW-1185">Reference proteome</keyword>
<dbReference type="GeneID" id="37107682"/>
<evidence type="ECO:0000313" key="1">
    <source>
        <dbReference type="EMBL" id="PWY83859.1"/>
    </source>
</evidence>
<reference evidence="1 2" key="1">
    <citation type="submission" date="2016-12" db="EMBL/GenBank/DDBJ databases">
        <title>The genomes of Aspergillus section Nigri reveals drivers in fungal speciation.</title>
        <authorList>
            <consortium name="DOE Joint Genome Institute"/>
            <person name="Vesth T.C."/>
            <person name="Nybo J."/>
            <person name="Theobald S."/>
            <person name="Brandl J."/>
            <person name="Frisvad J.C."/>
            <person name="Nielsen K.F."/>
            <person name="Lyhne E.K."/>
            <person name="Kogle M.E."/>
            <person name="Kuo A."/>
            <person name="Riley R."/>
            <person name="Clum A."/>
            <person name="Nolan M."/>
            <person name="Lipzen A."/>
            <person name="Salamov A."/>
            <person name="Henrissat B."/>
            <person name="Wiebenga A."/>
            <person name="De Vries R.P."/>
            <person name="Grigoriev I.V."/>
            <person name="Mortensen U.H."/>
            <person name="Andersen M.R."/>
            <person name="Baker S.E."/>
        </authorList>
    </citation>
    <scope>NUCLEOTIDE SEQUENCE [LARGE SCALE GENOMIC DNA]</scope>
    <source>
        <strain evidence="1 2">CBS 115572</strain>
    </source>
</reference>
<organism evidence="1 2">
    <name type="scientific">Aspergillus sclerotioniger CBS 115572</name>
    <dbReference type="NCBI Taxonomy" id="1450535"/>
    <lineage>
        <taxon>Eukaryota</taxon>
        <taxon>Fungi</taxon>
        <taxon>Dikarya</taxon>
        <taxon>Ascomycota</taxon>
        <taxon>Pezizomycotina</taxon>
        <taxon>Eurotiomycetes</taxon>
        <taxon>Eurotiomycetidae</taxon>
        <taxon>Eurotiales</taxon>
        <taxon>Aspergillaceae</taxon>
        <taxon>Aspergillus</taxon>
        <taxon>Aspergillus subgen. Circumdati</taxon>
    </lineage>
</organism>
<evidence type="ECO:0000313" key="2">
    <source>
        <dbReference type="Proteomes" id="UP000246702"/>
    </source>
</evidence>
<dbReference type="Proteomes" id="UP000246702">
    <property type="component" value="Unassembled WGS sequence"/>
</dbReference>
<comment type="caution">
    <text evidence="1">The sequence shown here is derived from an EMBL/GenBank/DDBJ whole genome shotgun (WGS) entry which is preliminary data.</text>
</comment>
<dbReference type="EMBL" id="MSFK01000018">
    <property type="protein sequence ID" value="PWY83859.1"/>
    <property type="molecule type" value="Genomic_DNA"/>
</dbReference>
<name>A0A317WCA4_9EURO</name>
<gene>
    <name evidence="1" type="ORF">BO94DRAFT_116026</name>
</gene>
<accession>A0A317WCA4</accession>